<feature type="transmembrane region" description="Helical" evidence="1">
    <location>
        <begin position="55"/>
        <end position="75"/>
    </location>
</feature>
<keyword evidence="1" id="KW-1133">Transmembrane helix</keyword>
<keyword evidence="1" id="KW-0812">Transmembrane</keyword>
<dbReference type="AlphaFoldDB" id="A0A1A7R9E3"/>
<accession>A0A1A7R9E3</accession>
<name>A0A1A7R9E3_9GAMM</name>
<comment type="caution">
    <text evidence="2">The sequence shown here is derived from an EMBL/GenBank/DDBJ whole genome shotgun (WGS) entry which is preliminary data.</text>
</comment>
<reference evidence="3" key="1">
    <citation type="submission" date="2016-06" db="EMBL/GenBank/DDBJ databases">
        <authorList>
            <person name="Radolfova-Krizova L."/>
            <person name="Nemec A."/>
        </authorList>
    </citation>
    <scope>NUCLEOTIDE SEQUENCE [LARGE SCALE GENOMIC DNA]</scope>
    <source>
        <strain evidence="3">ANC 4275</strain>
    </source>
</reference>
<evidence type="ECO:0000313" key="2">
    <source>
        <dbReference type="EMBL" id="OBX28531.1"/>
    </source>
</evidence>
<keyword evidence="3" id="KW-1185">Reference proteome</keyword>
<dbReference type="STRING" id="1443941.A9J31_05545"/>
<dbReference type="OrthoDB" id="6712170at2"/>
<dbReference type="Proteomes" id="UP000185753">
    <property type="component" value="Unassembled WGS sequence"/>
</dbReference>
<sequence length="85" mass="9316">MTTTEMMTAKYPAKAHAYAAWPLVLIFIGGAIGLVYGVMAYLINLKIYVSELSKLNKILANLLCGMSACSAWWFTAQLVQRSLLG</sequence>
<protein>
    <submittedName>
        <fullName evidence="2">Uncharacterized protein</fullName>
    </submittedName>
</protein>
<evidence type="ECO:0000256" key="1">
    <source>
        <dbReference type="SAM" id="Phobius"/>
    </source>
</evidence>
<gene>
    <name evidence="2" type="ORF">A9J31_05545</name>
</gene>
<dbReference type="RefSeq" id="WP_067764850.1">
    <property type="nucleotide sequence ID" value="NZ_JBLZYA010000016.1"/>
</dbReference>
<proteinExistence type="predicted"/>
<keyword evidence="1" id="KW-0472">Membrane</keyword>
<feature type="transmembrane region" description="Helical" evidence="1">
    <location>
        <begin position="20"/>
        <end position="43"/>
    </location>
</feature>
<dbReference type="EMBL" id="LZDS01000025">
    <property type="protein sequence ID" value="OBX28531.1"/>
    <property type="molecule type" value="Genomic_DNA"/>
</dbReference>
<evidence type="ECO:0000313" key="3">
    <source>
        <dbReference type="Proteomes" id="UP000185753"/>
    </source>
</evidence>
<organism evidence="2 3">
    <name type="scientific">Acinetobacter gandensis</name>
    <dbReference type="NCBI Taxonomy" id="1443941"/>
    <lineage>
        <taxon>Bacteria</taxon>
        <taxon>Pseudomonadati</taxon>
        <taxon>Pseudomonadota</taxon>
        <taxon>Gammaproteobacteria</taxon>
        <taxon>Moraxellales</taxon>
        <taxon>Moraxellaceae</taxon>
        <taxon>Acinetobacter</taxon>
    </lineage>
</organism>